<dbReference type="InterPro" id="IPR000182">
    <property type="entry name" value="GNAT_dom"/>
</dbReference>
<proteinExistence type="inferred from homology"/>
<comment type="caution">
    <text evidence="5">The sequence shown here is derived from an EMBL/GenBank/DDBJ whole genome shotgun (WGS) entry which is preliminary data.</text>
</comment>
<dbReference type="InterPro" id="IPR051531">
    <property type="entry name" value="N-acetyltransferase"/>
</dbReference>
<dbReference type="Gene3D" id="3.40.630.30">
    <property type="match status" value="1"/>
</dbReference>
<protein>
    <submittedName>
        <fullName evidence="5">N-acetyltransferase</fullName>
    </submittedName>
</protein>
<keyword evidence="6" id="KW-1185">Reference proteome</keyword>
<evidence type="ECO:0000256" key="1">
    <source>
        <dbReference type="ARBA" id="ARBA00022679"/>
    </source>
</evidence>
<evidence type="ECO:0000313" key="6">
    <source>
        <dbReference type="Proteomes" id="UP000285456"/>
    </source>
</evidence>
<name>A0A417YMJ6_9BACI</name>
<gene>
    <name evidence="5" type="ORF">D1B32_05500</name>
</gene>
<dbReference type="RefSeq" id="WP_095309113.1">
    <property type="nucleotide sequence ID" value="NZ_JBHTNL010000040.1"/>
</dbReference>
<dbReference type="GO" id="GO:0005737">
    <property type="term" value="C:cytoplasm"/>
    <property type="evidence" value="ECO:0007669"/>
    <property type="project" value="TreeGrafter"/>
</dbReference>
<feature type="domain" description="N-acetyltransferase" evidence="4">
    <location>
        <begin position="13"/>
        <end position="183"/>
    </location>
</feature>
<dbReference type="AlphaFoldDB" id="A0A417YMJ6"/>
<reference evidence="5 6" key="1">
    <citation type="journal article" date="2007" name="Int. J. Syst. Evol. Microbiol.">
        <title>Oceanobacillus profundus sp. nov., isolated from a deep-sea sediment core.</title>
        <authorList>
            <person name="Kim Y.G."/>
            <person name="Choi D.H."/>
            <person name="Hyun S."/>
            <person name="Cho B.C."/>
        </authorList>
    </citation>
    <scope>NUCLEOTIDE SEQUENCE [LARGE SCALE GENOMIC DNA]</scope>
    <source>
        <strain evidence="5 6">DSM 18246</strain>
    </source>
</reference>
<dbReference type="EMBL" id="QWEH01000002">
    <property type="protein sequence ID" value="RHW34614.1"/>
    <property type="molecule type" value="Genomic_DNA"/>
</dbReference>
<evidence type="ECO:0000256" key="2">
    <source>
        <dbReference type="ARBA" id="ARBA00023315"/>
    </source>
</evidence>
<dbReference type="PROSITE" id="PS51186">
    <property type="entry name" value="GNAT"/>
    <property type="match status" value="1"/>
</dbReference>
<dbReference type="SUPFAM" id="SSF55729">
    <property type="entry name" value="Acyl-CoA N-acyltransferases (Nat)"/>
    <property type="match status" value="1"/>
</dbReference>
<dbReference type="PANTHER" id="PTHR43792">
    <property type="entry name" value="GNAT FAMILY, PUTATIVE (AFU_ORTHOLOGUE AFUA_3G00765)-RELATED-RELATED"/>
    <property type="match status" value="1"/>
</dbReference>
<sequence length="186" mass="22405">MKAPDLTSETKRLIIRPYQKQDYENWYTQFSRRLPSQSKYDEGYIDMSRFTKDWFSKWVQGFREGAKKDDMYILGVFRKEDGANVGTVELSTILRAKYQWAMMGYFIHNQFWEKGYGKESVIAATHLFFKQLNYHRIELHINMDNEPSIRLAESAGFIYECTRNEFTYERGRWTDLLIYYRNNDSL</sequence>
<dbReference type="GO" id="GO:0008999">
    <property type="term" value="F:protein-N-terminal-alanine acetyltransferase activity"/>
    <property type="evidence" value="ECO:0007669"/>
    <property type="project" value="TreeGrafter"/>
</dbReference>
<dbReference type="Proteomes" id="UP000285456">
    <property type="component" value="Unassembled WGS sequence"/>
</dbReference>
<organism evidence="5 6">
    <name type="scientific">Oceanobacillus profundus</name>
    <dbReference type="NCBI Taxonomy" id="372463"/>
    <lineage>
        <taxon>Bacteria</taxon>
        <taxon>Bacillati</taxon>
        <taxon>Bacillota</taxon>
        <taxon>Bacilli</taxon>
        <taxon>Bacillales</taxon>
        <taxon>Bacillaceae</taxon>
        <taxon>Oceanobacillus</taxon>
    </lineage>
</organism>
<dbReference type="Pfam" id="PF13302">
    <property type="entry name" value="Acetyltransf_3"/>
    <property type="match status" value="1"/>
</dbReference>
<keyword evidence="1 5" id="KW-0808">Transferase</keyword>
<dbReference type="OrthoDB" id="9798081at2"/>
<evidence type="ECO:0000313" key="5">
    <source>
        <dbReference type="EMBL" id="RHW34614.1"/>
    </source>
</evidence>
<accession>A0A417YMJ6</accession>
<evidence type="ECO:0000259" key="4">
    <source>
        <dbReference type="PROSITE" id="PS51186"/>
    </source>
</evidence>
<evidence type="ECO:0000256" key="3">
    <source>
        <dbReference type="ARBA" id="ARBA00038502"/>
    </source>
</evidence>
<keyword evidence="2" id="KW-0012">Acyltransferase</keyword>
<dbReference type="InterPro" id="IPR016181">
    <property type="entry name" value="Acyl_CoA_acyltransferase"/>
</dbReference>
<dbReference type="PANTHER" id="PTHR43792:SF8">
    <property type="entry name" value="[RIBOSOMAL PROTEIN US5]-ALANINE N-ACETYLTRANSFERASE"/>
    <property type="match status" value="1"/>
</dbReference>
<comment type="similarity">
    <text evidence="3">Belongs to the acetyltransferase family. RimJ subfamily.</text>
</comment>